<sequence>MDNQLDLDIGTYGYRISNPPIFLITGILGFLKIYEKTSMEKLRQKSLKLTGYLEFLINYQLKKLTNKKLKCEIMTPKNPEKRGCQLSLKFNFDICQVYKELVKHGVAVDKRFPNVIRVAPVHFYNNFTDVWRFVQVLVESIEEIEKNGQ</sequence>
<protein>
    <submittedName>
        <fullName evidence="2">Kynureninase</fullName>
    </submittedName>
</protein>
<proteinExistence type="predicted"/>
<reference evidence="2" key="1">
    <citation type="submission" date="2022-11" db="UniProtKB">
        <authorList>
            <consortium name="WormBaseParasite"/>
        </authorList>
    </citation>
    <scope>IDENTIFICATION</scope>
</reference>
<dbReference type="Proteomes" id="UP000887576">
    <property type="component" value="Unplaced"/>
</dbReference>
<dbReference type="WBParaSite" id="JU765_v2.g19535.t1">
    <property type="protein sequence ID" value="JU765_v2.g19535.t1"/>
    <property type="gene ID" value="JU765_v2.g19535"/>
</dbReference>
<organism evidence="1 2">
    <name type="scientific">Panagrolaimus sp. JU765</name>
    <dbReference type="NCBI Taxonomy" id="591449"/>
    <lineage>
        <taxon>Eukaryota</taxon>
        <taxon>Metazoa</taxon>
        <taxon>Ecdysozoa</taxon>
        <taxon>Nematoda</taxon>
        <taxon>Chromadorea</taxon>
        <taxon>Rhabditida</taxon>
        <taxon>Tylenchina</taxon>
        <taxon>Panagrolaimomorpha</taxon>
        <taxon>Panagrolaimoidea</taxon>
        <taxon>Panagrolaimidae</taxon>
        <taxon>Panagrolaimus</taxon>
    </lineage>
</organism>
<name>A0AC34QUD6_9BILA</name>
<accession>A0AC34QUD6</accession>
<evidence type="ECO:0000313" key="2">
    <source>
        <dbReference type="WBParaSite" id="JU765_v2.g19535.t1"/>
    </source>
</evidence>
<evidence type="ECO:0000313" key="1">
    <source>
        <dbReference type="Proteomes" id="UP000887576"/>
    </source>
</evidence>